<evidence type="ECO:0000313" key="1">
    <source>
        <dbReference type="EMBL" id="KAG6770755.1"/>
    </source>
</evidence>
<dbReference type="Proteomes" id="UP000886885">
    <property type="component" value="Chromosome 6D"/>
</dbReference>
<name>A0A8X7ZXB1_POPTO</name>
<gene>
    <name evidence="1" type="ORF">POTOM_026447</name>
</gene>
<keyword evidence="2" id="KW-1185">Reference proteome</keyword>
<dbReference type="EMBL" id="JAAWWB010000012">
    <property type="protein sequence ID" value="KAG6770755.1"/>
    <property type="molecule type" value="Genomic_DNA"/>
</dbReference>
<reference evidence="1" key="1">
    <citation type="journal article" date="2020" name="bioRxiv">
        <title>Hybrid origin of Populus tomentosa Carr. identified through genome sequencing and phylogenomic analysis.</title>
        <authorList>
            <person name="An X."/>
            <person name="Gao K."/>
            <person name="Chen Z."/>
            <person name="Li J."/>
            <person name="Yang X."/>
            <person name="Yang X."/>
            <person name="Zhou J."/>
            <person name="Guo T."/>
            <person name="Zhao T."/>
            <person name="Huang S."/>
            <person name="Miao D."/>
            <person name="Khan W.U."/>
            <person name="Rao P."/>
            <person name="Ye M."/>
            <person name="Lei B."/>
            <person name="Liao W."/>
            <person name="Wang J."/>
            <person name="Ji L."/>
            <person name="Li Y."/>
            <person name="Guo B."/>
            <person name="Mustafa N.S."/>
            <person name="Li S."/>
            <person name="Yun Q."/>
            <person name="Keller S.R."/>
            <person name="Mao J."/>
            <person name="Zhang R."/>
            <person name="Strauss S.H."/>
        </authorList>
    </citation>
    <scope>NUCLEOTIDE SEQUENCE</scope>
    <source>
        <strain evidence="1">GM15</strain>
        <tissue evidence="1">Leaf</tissue>
    </source>
</reference>
<dbReference type="AlphaFoldDB" id="A0A8X7ZXB1"/>
<sequence>MGFSVALRCYLPVESSLHSSKVSPFLYFYLKNELAFVFFFWEKNSRKRWRLENVESQCMLQFGYIGEIDIEA</sequence>
<protein>
    <submittedName>
        <fullName evidence="1">Uncharacterized protein</fullName>
    </submittedName>
</protein>
<comment type="caution">
    <text evidence="1">The sequence shown here is derived from an EMBL/GenBank/DDBJ whole genome shotgun (WGS) entry which is preliminary data.</text>
</comment>
<proteinExistence type="predicted"/>
<accession>A0A8X7ZXB1</accession>
<organism evidence="1 2">
    <name type="scientific">Populus tomentosa</name>
    <name type="common">Chinese white poplar</name>
    <dbReference type="NCBI Taxonomy" id="118781"/>
    <lineage>
        <taxon>Eukaryota</taxon>
        <taxon>Viridiplantae</taxon>
        <taxon>Streptophyta</taxon>
        <taxon>Embryophyta</taxon>
        <taxon>Tracheophyta</taxon>
        <taxon>Spermatophyta</taxon>
        <taxon>Magnoliopsida</taxon>
        <taxon>eudicotyledons</taxon>
        <taxon>Gunneridae</taxon>
        <taxon>Pentapetalae</taxon>
        <taxon>rosids</taxon>
        <taxon>fabids</taxon>
        <taxon>Malpighiales</taxon>
        <taxon>Salicaceae</taxon>
        <taxon>Saliceae</taxon>
        <taxon>Populus</taxon>
    </lineage>
</organism>
<evidence type="ECO:0000313" key="2">
    <source>
        <dbReference type="Proteomes" id="UP000886885"/>
    </source>
</evidence>